<dbReference type="PANTHER" id="PTHR43214:SF44">
    <property type="entry name" value="TWO-COMPONENT RESPONSE REGULATOR"/>
    <property type="match status" value="1"/>
</dbReference>
<evidence type="ECO:0000256" key="1">
    <source>
        <dbReference type="ARBA" id="ARBA00023125"/>
    </source>
</evidence>
<dbReference type="GO" id="GO:0003677">
    <property type="term" value="F:DNA binding"/>
    <property type="evidence" value="ECO:0007669"/>
    <property type="project" value="UniProtKB-KW"/>
</dbReference>
<dbReference type="PROSITE" id="PS50043">
    <property type="entry name" value="HTH_LUXR_2"/>
    <property type="match status" value="1"/>
</dbReference>
<dbReference type="AlphaFoldDB" id="A0A517SYS8"/>
<name>A0A517SYS8_9BACT</name>
<dbReference type="SUPFAM" id="SSF52172">
    <property type="entry name" value="CheY-like"/>
    <property type="match status" value="1"/>
</dbReference>
<protein>
    <submittedName>
        <fullName evidence="5">Response regulator protein TmoT</fullName>
    </submittedName>
</protein>
<evidence type="ECO:0000256" key="2">
    <source>
        <dbReference type="PROSITE-ProRule" id="PRU00169"/>
    </source>
</evidence>
<feature type="domain" description="Response regulatory" evidence="4">
    <location>
        <begin position="1"/>
        <end position="94"/>
    </location>
</feature>
<dbReference type="SMART" id="SM00421">
    <property type="entry name" value="HTH_LUXR"/>
    <property type="match status" value="1"/>
</dbReference>
<dbReference type="PANTHER" id="PTHR43214">
    <property type="entry name" value="TWO-COMPONENT RESPONSE REGULATOR"/>
    <property type="match status" value="1"/>
</dbReference>
<evidence type="ECO:0000259" key="3">
    <source>
        <dbReference type="PROSITE" id="PS50043"/>
    </source>
</evidence>
<accession>A0A517SYS8</accession>
<dbReference type="PROSITE" id="PS50110">
    <property type="entry name" value="RESPONSE_REGULATORY"/>
    <property type="match status" value="1"/>
</dbReference>
<dbReference type="InterPro" id="IPR000792">
    <property type="entry name" value="Tscrpt_reg_LuxR_C"/>
</dbReference>
<dbReference type="PRINTS" id="PR00038">
    <property type="entry name" value="HTHLUXR"/>
</dbReference>
<keyword evidence="1" id="KW-0238">DNA-binding</keyword>
<dbReference type="EMBL" id="CP036272">
    <property type="protein sequence ID" value="QDT61213.1"/>
    <property type="molecule type" value="Genomic_DNA"/>
</dbReference>
<evidence type="ECO:0000313" key="6">
    <source>
        <dbReference type="Proteomes" id="UP000315003"/>
    </source>
</evidence>
<dbReference type="GO" id="GO:0000160">
    <property type="term" value="P:phosphorelay signal transduction system"/>
    <property type="evidence" value="ECO:0007669"/>
    <property type="project" value="InterPro"/>
</dbReference>
<dbReference type="GO" id="GO:0006355">
    <property type="term" value="P:regulation of DNA-templated transcription"/>
    <property type="evidence" value="ECO:0007669"/>
    <property type="project" value="InterPro"/>
</dbReference>
<dbReference type="InterPro" id="IPR011006">
    <property type="entry name" value="CheY-like_superfamily"/>
</dbReference>
<dbReference type="CDD" id="cd06170">
    <property type="entry name" value="LuxR_C_like"/>
    <property type="match status" value="1"/>
</dbReference>
<proteinExistence type="predicted"/>
<dbReference type="InterPro" id="IPR039420">
    <property type="entry name" value="WalR-like"/>
</dbReference>
<feature type="modified residue" description="4-aspartylphosphate" evidence="2">
    <location>
        <position position="29"/>
    </location>
</feature>
<dbReference type="SUPFAM" id="SSF46894">
    <property type="entry name" value="C-terminal effector domain of the bipartite response regulators"/>
    <property type="match status" value="1"/>
</dbReference>
<dbReference type="Gene3D" id="3.40.50.2300">
    <property type="match status" value="1"/>
</dbReference>
<dbReference type="Gene3D" id="1.10.10.10">
    <property type="entry name" value="Winged helix-like DNA-binding domain superfamily/Winged helix DNA-binding domain"/>
    <property type="match status" value="1"/>
</dbReference>
<dbReference type="Pfam" id="PF00072">
    <property type="entry name" value="Response_reg"/>
    <property type="match status" value="1"/>
</dbReference>
<dbReference type="Proteomes" id="UP000315003">
    <property type="component" value="Chromosome"/>
</dbReference>
<evidence type="ECO:0000313" key="5">
    <source>
        <dbReference type="EMBL" id="QDT61213.1"/>
    </source>
</evidence>
<dbReference type="InterPro" id="IPR001789">
    <property type="entry name" value="Sig_transdc_resp-reg_receiver"/>
</dbReference>
<feature type="domain" description="HTH luxR-type" evidence="3">
    <location>
        <begin position="110"/>
        <end position="175"/>
    </location>
</feature>
<reference evidence="5 6" key="1">
    <citation type="submission" date="2019-02" db="EMBL/GenBank/DDBJ databases">
        <title>Deep-cultivation of Planctomycetes and their phenomic and genomic characterization uncovers novel biology.</title>
        <authorList>
            <person name="Wiegand S."/>
            <person name="Jogler M."/>
            <person name="Boedeker C."/>
            <person name="Pinto D."/>
            <person name="Vollmers J."/>
            <person name="Rivas-Marin E."/>
            <person name="Kohn T."/>
            <person name="Peeters S.H."/>
            <person name="Heuer A."/>
            <person name="Rast P."/>
            <person name="Oberbeckmann S."/>
            <person name="Bunk B."/>
            <person name="Jeske O."/>
            <person name="Meyerdierks A."/>
            <person name="Storesund J.E."/>
            <person name="Kallscheuer N."/>
            <person name="Luecker S."/>
            <person name="Lage O.M."/>
            <person name="Pohl T."/>
            <person name="Merkel B.J."/>
            <person name="Hornburger P."/>
            <person name="Mueller R.-W."/>
            <person name="Bruemmer F."/>
            <person name="Labrenz M."/>
            <person name="Spormann A.M."/>
            <person name="Op den Camp H."/>
            <person name="Overmann J."/>
            <person name="Amann R."/>
            <person name="Jetten M.S.M."/>
            <person name="Mascher T."/>
            <person name="Medema M.H."/>
            <person name="Devos D.P."/>
            <person name="Kaster A.-K."/>
            <person name="Ovreas L."/>
            <person name="Rohde M."/>
            <person name="Galperin M.Y."/>
            <person name="Jogler C."/>
        </authorList>
    </citation>
    <scope>NUCLEOTIDE SEQUENCE [LARGE SCALE GENOMIC DNA]</scope>
    <source>
        <strain evidence="5 6">SV_7m_r</strain>
    </source>
</reference>
<keyword evidence="2" id="KW-0597">Phosphoprotein</keyword>
<evidence type="ECO:0000259" key="4">
    <source>
        <dbReference type="PROSITE" id="PS50110"/>
    </source>
</evidence>
<dbReference type="Pfam" id="PF00196">
    <property type="entry name" value="GerE"/>
    <property type="match status" value="1"/>
</dbReference>
<sequence>MGLAAKAYLSAEAFLQDYNIDQPGCLVTDVRMLGMSGLELQARLEEMGAMLPVIILTAYATTPVTVEAIQRGAITMLDKPYVEDDLWNAIRRALSTDASERVAETRRREIRHRIDELTPSERAVLSFVVQGKPNKVIANRLDVSVRTVENRRSEIYNKLQAGSVVELVRMVIEANVEELDLHHESQLT</sequence>
<dbReference type="InterPro" id="IPR016032">
    <property type="entry name" value="Sig_transdc_resp-reg_C-effctor"/>
</dbReference>
<dbReference type="InterPro" id="IPR036388">
    <property type="entry name" value="WH-like_DNA-bd_sf"/>
</dbReference>
<keyword evidence="6" id="KW-1185">Reference proteome</keyword>
<organism evidence="5 6">
    <name type="scientific">Stieleria bergensis</name>
    <dbReference type="NCBI Taxonomy" id="2528025"/>
    <lineage>
        <taxon>Bacteria</taxon>
        <taxon>Pseudomonadati</taxon>
        <taxon>Planctomycetota</taxon>
        <taxon>Planctomycetia</taxon>
        <taxon>Pirellulales</taxon>
        <taxon>Pirellulaceae</taxon>
        <taxon>Stieleria</taxon>
    </lineage>
</organism>
<gene>
    <name evidence="5" type="primary">tmoT</name>
    <name evidence="5" type="ORF">SV7mr_37470</name>
</gene>